<organism evidence="11 12">
    <name type="scientific">Methylomarinovum caldicuralii</name>
    <dbReference type="NCBI Taxonomy" id="438856"/>
    <lineage>
        <taxon>Bacteria</taxon>
        <taxon>Pseudomonadati</taxon>
        <taxon>Pseudomonadota</taxon>
        <taxon>Gammaproteobacteria</taxon>
        <taxon>Methylococcales</taxon>
        <taxon>Methylothermaceae</taxon>
        <taxon>Methylomarinovum</taxon>
    </lineage>
</organism>
<evidence type="ECO:0000256" key="1">
    <source>
        <dbReference type="ARBA" id="ARBA00004141"/>
    </source>
</evidence>
<dbReference type="GO" id="GO:0008324">
    <property type="term" value="F:monoatomic cation transmembrane transporter activity"/>
    <property type="evidence" value="ECO:0007669"/>
    <property type="project" value="InterPro"/>
</dbReference>
<dbReference type="Gene3D" id="1.10.357.20">
    <property type="entry name" value="SLC41 divalent cation transporters, integral membrane domain"/>
    <property type="match status" value="1"/>
</dbReference>
<dbReference type="PANTHER" id="PTHR41394">
    <property type="entry name" value="MAGNESIUM TRANSPORTER MGTE"/>
    <property type="match status" value="1"/>
</dbReference>
<dbReference type="PROSITE" id="PS51371">
    <property type="entry name" value="CBS"/>
    <property type="match status" value="1"/>
</dbReference>
<evidence type="ECO:0000256" key="7">
    <source>
        <dbReference type="ARBA" id="ARBA00023136"/>
    </source>
</evidence>
<dbReference type="Pfam" id="PF00571">
    <property type="entry name" value="CBS"/>
    <property type="match status" value="1"/>
</dbReference>
<keyword evidence="5" id="KW-0460">Magnesium</keyword>
<evidence type="ECO:0000256" key="5">
    <source>
        <dbReference type="ARBA" id="ARBA00022842"/>
    </source>
</evidence>
<dbReference type="SUPFAM" id="SSF161093">
    <property type="entry name" value="MgtE membrane domain-like"/>
    <property type="match status" value="1"/>
</dbReference>
<evidence type="ECO:0000313" key="12">
    <source>
        <dbReference type="Proteomes" id="UP001321825"/>
    </source>
</evidence>
<keyword evidence="3" id="KW-0813">Transport</keyword>
<dbReference type="EMBL" id="AP024714">
    <property type="protein sequence ID" value="BCX81447.1"/>
    <property type="molecule type" value="Genomic_DNA"/>
</dbReference>
<dbReference type="GO" id="GO:0016020">
    <property type="term" value="C:membrane"/>
    <property type="evidence" value="ECO:0007669"/>
    <property type="project" value="UniProtKB-SubCell"/>
</dbReference>
<gene>
    <name evidence="11" type="ORF">MIT9_P1025</name>
</gene>
<keyword evidence="7 9" id="KW-0472">Membrane</keyword>
<dbReference type="InterPro" id="IPR036739">
    <property type="entry name" value="SLC41_membr_dom_sf"/>
</dbReference>
<keyword evidence="12" id="KW-1185">Reference proteome</keyword>
<name>A0AAU9CPJ4_9GAMM</name>
<accession>A0AAU9CPJ4</accession>
<reference evidence="12" key="1">
    <citation type="journal article" date="2024" name="Int. J. Syst. Evol. Microbiol.">
        <title>Methylomarinovum tepidoasis sp. nov., a moderately thermophilic methanotroph of the family Methylothermaceae isolated from a deep-sea hydrothermal field.</title>
        <authorList>
            <person name="Hirayama H."/>
            <person name="Takaki Y."/>
            <person name="Abe M."/>
            <person name="Miyazaki M."/>
            <person name="Uematsu K."/>
            <person name="Matsui Y."/>
            <person name="Takai K."/>
        </authorList>
    </citation>
    <scope>NUCLEOTIDE SEQUENCE [LARGE SCALE GENOMIC DNA]</scope>
    <source>
        <strain evidence="12">IT-9</strain>
    </source>
</reference>
<feature type="transmembrane region" description="Helical" evidence="9">
    <location>
        <begin position="215"/>
        <end position="240"/>
    </location>
</feature>
<feature type="transmembrane region" description="Helical" evidence="9">
    <location>
        <begin position="252"/>
        <end position="274"/>
    </location>
</feature>
<dbReference type="InterPro" id="IPR000644">
    <property type="entry name" value="CBS_dom"/>
</dbReference>
<evidence type="ECO:0000256" key="2">
    <source>
        <dbReference type="ARBA" id="ARBA00009749"/>
    </source>
</evidence>
<dbReference type="InterPro" id="IPR046342">
    <property type="entry name" value="CBS_dom_sf"/>
</dbReference>
<sequence length="275" mass="29405">MVDDVGRFLGLVPAGRLVAAAEEQPLQELMVPAPTVSPDTPLSEAVAQAGKTGAAVLAVVDEEGRLAGLLPAEILLGRMHDRYGEALKRFTGIRENSEQAVSAIEGQPFRRLPHRLPWLLVGTFGSMIATAVMAGFEDVLRRDVEVAFFIPGLVYLADAIGTQSEAIAVRGLSFSRASLGKLWWGELQTGMLLGLTLALLVFPFIWLAFSASLALALALSLIFASSVATTIGLLFPWLLARLGKDPAYGSGPIATIIQDLLSLVIYFLVVYGLLF</sequence>
<comment type="similarity">
    <text evidence="2">Belongs to the SLC41A transporter family.</text>
</comment>
<feature type="transmembrane region" description="Helical" evidence="9">
    <location>
        <begin position="190"/>
        <end position="209"/>
    </location>
</feature>
<dbReference type="AlphaFoldDB" id="A0AAU9CPJ4"/>
<evidence type="ECO:0000256" key="9">
    <source>
        <dbReference type="SAM" id="Phobius"/>
    </source>
</evidence>
<evidence type="ECO:0000256" key="6">
    <source>
        <dbReference type="ARBA" id="ARBA00022989"/>
    </source>
</evidence>
<feature type="transmembrane region" description="Helical" evidence="9">
    <location>
        <begin position="116"/>
        <end position="136"/>
    </location>
</feature>
<dbReference type="Gene3D" id="3.10.580.10">
    <property type="entry name" value="CBS-domain"/>
    <property type="match status" value="1"/>
</dbReference>
<comment type="subcellular location">
    <subcellularLocation>
        <location evidence="1">Membrane</location>
        <topology evidence="1">Multi-pass membrane protein</topology>
    </subcellularLocation>
</comment>
<dbReference type="Proteomes" id="UP001321825">
    <property type="component" value="Chromosome"/>
</dbReference>
<protein>
    <submittedName>
        <fullName evidence="11">Magnesium transporter</fullName>
    </submittedName>
</protein>
<evidence type="ECO:0000313" key="11">
    <source>
        <dbReference type="EMBL" id="BCX81447.1"/>
    </source>
</evidence>
<dbReference type="Pfam" id="PF01769">
    <property type="entry name" value="MgtE"/>
    <property type="match status" value="1"/>
</dbReference>
<evidence type="ECO:0000256" key="4">
    <source>
        <dbReference type="ARBA" id="ARBA00022692"/>
    </source>
</evidence>
<proteinExistence type="inferred from homology"/>
<feature type="domain" description="CBS" evidence="10">
    <location>
        <begin position="29"/>
        <end position="87"/>
    </location>
</feature>
<keyword evidence="8" id="KW-0129">CBS domain</keyword>
<dbReference type="RefSeq" id="WP_317706374.1">
    <property type="nucleotide sequence ID" value="NZ_AP024714.1"/>
</dbReference>
<dbReference type="KEGG" id="mcau:MIT9_P1025"/>
<feature type="transmembrane region" description="Helical" evidence="9">
    <location>
        <begin position="148"/>
        <end position="169"/>
    </location>
</feature>
<dbReference type="PANTHER" id="PTHR41394:SF5">
    <property type="entry name" value="SLC41A_MGTE INTEGRAL MEMBRANE DOMAIN-CONTAINING PROTEIN"/>
    <property type="match status" value="1"/>
</dbReference>
<keyword evidence="4 9" id="KW-0812">Transmembrane</keyword>
<keyword evidence="6 9" id="KW-1133">Transmembrane helix</keyword>
<dbReference type="SUPFAM" id="SSF54631">
    <property type="entry name" value="CBS-domain pair"/>
    <property type="match status" value="1"/>
</dbReference>
<evidence type="ECO:0000256" key="3">
    <source>
        <dbReference type="ARBA" id="ARBA00022448"/>
    </source>
</evidence>
<evidence type="ECO:0000259" key="10">
    <source>
        <dbReference type="PROSITE" id="PS51371"/>
    </source>
</evidence>
<evidence type="ECO:0000256" key="8">
    <source>
        <dbReference type="PROSITE-ProRule" id="PRU00703"/>
    </source>
</evidence>
<dbReference type="InterPro" id="IPR006667">
    <property type="entry name" value="SLC41_membr_dom"/>
</dbReference>